<feature type="region of interest" description="Disordered" evidence="1">
    <location>
        <begin position="110"/>
        <end position="143"/>
    </location>
</feature>
<proteinExistence type="predicted"/>
<comment type="caution">
    <text evidence="2">The sequence shown here is derived from an EMBL/GenBank/DDBJ whole genome shotgun (WGS) entry which is preliminary data.</text>
</comment>
<evidence type="ECO:0000313" key="3">
    <source>
        <dbReference type="Proteomes" id="UP001291912"/>
    </source>
</evidence>
<reference evidence="2 3" key="1">
    <citation type="submission" date="2023-10" db="EMBL/GenBank/DDBJ databases">
        <title>Microbacterium xanthum sp. nov., isolated from seaweed.</title>
        <authorList>
            <person name="Lee S.D."/>
        </authorList>
    </citation>
    <scope>NUCLEOTIDE SEQUENCE [LARGE SCALE GENOMIC DNA]</scope>
    <source>
        <strain evidence="2 3">KCTC 19124</strain>
    </source>
</reference>
<gene>
    <name evidence="2" type="ORF">R2Q92_05470</name>
</gene>
<evidence type="ECO:0000256" key="1">
    <source>
        <dbReference type="SAM" id="MobiDB-lite"/>
    </source>
</evidence>
<dbReference type="RefSeq" id="WP_194423917.1">
    <property type="nucleotide sequence ID" value="NZ_BAAAPT010000001.1"/>
</dbReference>
<evidence type="ECO:0000313" key="2">
    <source>
        <dbReference type="EMBL" id="MDZ8161279.1"/>
    </source>
</evidence>
<dbReference type="EMBL" id="JAWJYN010000001">
    <property type="protein sequence ID" value="MDZ8161279.1"/>
    <property type="molecule type" value="Genomic_DNA"/>
</dbReference>
<organism evidence="2 3">
    <name type="scientific">Microbacterium aquimaris</name>
    <dbReference type="NCBI Taxonomy" id="459816"/>
    <lineage>
        <taxon>Bacteria</taxon>
        <taxon>Bacillati</taxon>
        <taxon>Actinomycetota</taxon>
        <taxon>Actinomycetes</taxon>
        <taxon>Micrococcales</taxon>
        <taxon>Microbacteriaceae</taxon>
        <taxon>Microbacterium</taxon>
    </lineage>
</organism>
<name>A0ABU5N5B8_9MICO</name>
<dbReference type="Proteomes" id="UP001291912">
    <property type="component" value="Unassembled WGS sequence"/>
</dbReference>
<feature type="compositionally biased region" description="Basic and acidic residues" evidence="1">
    <location>
        <begin position="130"/>
        <end position="140"/>
    </location>
</feature>
<sequence>MARALMRVRERPATRKATAVAAVGSSALRPAIEAKPIIEKCTALMVQRRAPISAPIAPGRVWLWARGKMRFVDVMMWLAVVDRVTTVTRCEAQVKGPDVQSADAMSVCAKSLPSNSSGVPRGGGDRRRRGVESNDADIRARRTTARSGACAVQEWGVSTAKGRLERNFSISPAIGSFRGRNVGGPP</sequence>
<protein>
    <submittedName>
        <fullName evidence="2">Uncharacterized protein</fullName>
    </submittedName>
</protein>
<accession>A0ABU5N5B8</accession>
<keyword evidence="3" id="KW-1185">Reference proteome</keyword>